<feature type="transmembrane region" description="Helical" evidence="1">
    <location>
        <begin position="177"/>
        <end position="196"/>
    </location>
</feature>
<keyword evidence="1" id="KW-0812">Transmembrane</keyword>
<feature type="transmembrane region" description="Helical" evidence="1">
    <location>
        <begin position="202"/>
        <end position="225"/>
    </location>
</feature>
<feature type="transmembrane region" description="Helical" evidence="1">
    <location>
        <begin position="92"/>
        <end position="109"/>
    </location>
</feature>
<dbReference type="PANTHER" id="PTHR22911:SF137">
    <property type="entry name" value="SOLUTE CARRIER FAMILY 35 MEMBER G2-RELATED"/>
    <property type="match status" value="1"/>
</dbReference>
<gene>
    <name evidence="3" type="ORF">DH17_15555</name>
</gene>
<comment type="caution">
    <text evidence="3">The sequence shown here is derived from an EMBL/GenBank/DDBJ whole genome shotgun (WGS) entry which is preliminary data.</text>
</comment>
<dbReference type="AlphaFoldDB" id="A0A0B2UC22"/>
<feature type="transmembrane region" description="Helical" evidence="1">
    <location>
        <begin position="237"/>
        <end position="258"/>
    </location>
</feature>
<feature type="transmembrane region" description="Helical" evidence="1">
    <location>
        <begin position="59"/>
        <end position="80"/>
    </location>
</feature>
<reference evidence="3 4" key="1">
    <citation type="submission" date="2014-03" db="EMBL/GenBank/DDBJ databases">
        <title>Genome sequence of the diesel-degrader and plant-growth promoter Acinetobacter oleivorans PF-1 isolated from the roots of poplar tree.</title>
        <authorList>
            <person name="Gkorezis P."/>
            <person name="van Hamme J."/>
            <person name="Rineau F."/>
            <person name="Vangronsveld J."/>
            <person name="Francetti A."/>
        </authorList>
    </citation>
    <scope>NUCLEOTIDE SEQUENCE [LARGE SCALE GENOMIC DNA]</scope>
    <source>
        <strain evidence="3 4">PF1</strain>
    </source>
</reference>
<evidence type="ECO:0000256" key="1">
    <source>
        <dbReference type="SAM" id="Phobius"/>
    </source>
</evidence>
<feature type="transmembrane region" description="Helical" evidence="1">
    <location>
        <begin position="116"/>
        <end position="136"/>
    </location>
</feature>
<keyword evidence="1" id="KW-1133">Transmembrane helix</keyword>
<dbReference type="Pfam" id="PF00892">
    <property type="entry name" value="EamA"/>
    <property type="match status" value="1"/>
</dbReference>
<evidence type="ECO:0000313" key="3">
    <source>
        <dbReference type="EMBL" id="KHN66948.1"/>
    </source>
</evidence>
<organism evidence="3 4">
    <name type="scientific">Acinetobacter oleivorans</name>
    <dbReference type="NCBI Taxonomy" id="1148157"/>
    <lineage>
        <taxon>Bacteria</taxon>
        <taxon>Pseudomonadati</taxon>
        <taxon>Pseudomonadota</taxon>
        <taxon>Gammaproteobacteria</taxon>
        <taxon>Moraxellales</taxon>
        <taxon>Moraxellaceae</taxon>
        <taxon>Acinetobacter</taxon>
    </lineage>
</organism>
<dbReference type="Proteomes" id="UP000031012">
    <property type="component" value="Unassembled WGS sequence"/>
</dbReference>
<sequence>MLLILAAALSSVLVSILLKNLKKKGYQPLQMIAWNYASASLFCFWWFKPNIQQVSIQHTPWWLIVALGVILPSIFLCLAKSLEYAGIVKTEIAQRLSVVLSLLAAYFFFQEQFNTLKLWGIGLGIFSVLLVLFGQLSSASDHQSRKSIFALLSVWVGYAAVDILLKYTSSLGLQFTLTLNLIFITAFILSISYLLLQKTQKWQFKSAIAGLVLGVLNFSNIALYVKAHILLKDSPAIVFASMNILVVLLGIASGIILYKEKLKWPTTLGILFGISGVICLAKAMAL</sequence>
<dbReference type="InterPro" id="IPR000620">
    <property type="entry name" value="EamA_dom"/>
</dbReference>
<evidence type="ECO:0000313" key="4">
    <source>
        <dbReference type="Proteomes" id="UP000031012"/>
    </source>
</evidence>
<feature type="transmembrane region" description="Helical" evidence="1">
    <location>
        <begin position="264"/>
        <end position="285"/>
    </location>
</feature>
<dbReference type="EMBL" id="JHQK01000006">
    <property type="protein sequence ID" value="KHN66948.1"/>
    <property type="molecule type" value="Genomic_DNA"/>
</dbReference>
<dbReference type="PANTHER" id="PTHR22911">
    <property type="entry name" value="ACYL-MALONYL CONDENSING ENZYME-RELATED"/>
    <property type="match status" value="1"/>
</dbReference>
<dbReference type="GO" id="GO:0016020">
    <property type="term" value="C:membrane"/>
    <property type="evidence" value="ECO:0007669"/>
    <property type="project" value="InterPro"/>
</dbReference>
<dbReference type="SUPFAM" id="SSF103481">
    <property type="entry name" value="Multidrug resistance efflux transporter EmrE"/>
    <property type="match status" value="2"/>
</dbReference>
<protein>
    <submittedName>
        <fullName evidence="3">Membrane protein</fullName>
    </submittedName>
</protein>
<name>A0A0B2UC22_9GAMM</name>
<accession>A0A0B2UC22</accession>
<feature type="domain" description="EamA" evidence="2">
    <location>
        <begin position="1"/>
        <end position="132"/>
    </location>
</feature>
<dbReference type="Gene3D" id="1.10.3730.20">
    <property type="match status" value="2"/>
</dbReference>
<dbReference type="InterPro" id="IPR037185">
    <property type="entry name" value="EmrE-like"/>
</dbReference>
<evidence type="ECO:0000259" key="2">
    <source>
        <dbReference type="Pfam" id="PF00892"/>
    </source>
</evidence>
<feature type="transmembrane region" description="Helical" evidence="1">
    <location>
        <begin position="148"/>
        <end position="165"/>
    </location>
</feature>
<keyword evidence="1" id="KW-0472">Membrane</keyword>
<proteinExistence type="predicted"/>
<feature type="transmembrane region" description="Helical" evidence="1">
    <location>
        <begin position="28"/>
        <end position="47"/>
    </location>
</feature>